<proteinExistence type="predicted"/>
<protein>
    <recommendedName>
        <fullName evidence="3">DUF2267 domain-containing protein</fullName>
    </recommendedName>
</protein>
<sequence length="139" mass="15998">MTQPFEIVHASKQFQEWLMALKARAMLETHNQSYAYMRGVLHGLRQYMETEQVLAFADALPPLPRGLFIEGWRPDTAQSLASEQALADEVYRSLTAHHNPPKRIVRDVLVVLAEKLDTHRAKAIYAQLPKVLQPLWPQR</sequence>
<dbReference type="OrthoDB" id="20942at2"/>
<reference evidence="2" key="1">
    <citation type="submission" date="2017-11" db="EMBL/GenBank/DDBJ databases">
        <authorList>
            <person name="Kuznetsova I."/>
            <person name="Sazanova A."/>
            <person name="Chirak E."/>
            <person name="Safronova V."/>
            <person name="Willems A."/>
        </authorList>
    </citation>
    <scope>NUCLEOTIDE SEQUENCE [LARGE SCALE GENOMIC DNA]</scope>
    <source>
        <strain evidence="2">CCBAU 03422</strain>
    </source>
</reference>
<keyword evidence="2" id="KW-1185">Reference proteome</keyword>
<dbReference type="Proteomes" id="UP000241764">
    <property type="component" value="Unassembled WGS sequence"/>
</dbReference>
<dbReference type="Pfam" id="PF10025">
    <property type="entry name" value="DUF2267"/>
    <property type="match status" value="1"/>
</dbReference>
<accession>A0A2P7B9F6</accession>
<evidence type="ECO:0000313" key="2">
    <source>
        <dbReference type="Proteomes" id="UP000241764"/>
    </source>
</evidence>
<dbReference type="InterPro" id="IPR018727">
    <property type="entry name" value="DUF2267"/>
</dbReference>
<name>A0A2P7B9F6_9HYPH</name>
<dbReference type="EMBL" id="PGGM01000007">
    <property type="protein sequence ID" value="PSH63104.1"/>
    <property type="molecule type" value="Genomic_DNA"/>
</dbReference>
<evidence type="ECO:0000313" key="1">
    <source>
        <dbReference type="EMBL" id="PSH63104.1"/>
    </source>
</evidence>
<dbReference type="InterPro" id="IPR038282">
    <property type="entry name" value="DUF2267_sf"/>
</dbReference>
<organism evidence="1 2">
    <name type="scientific">Phyllobacterium sophorae</name>
    <dbReference type="NCBI Taxonomy" id="1520277"/>
    <lineage>
        <taxon>Bacteria</taxon>
        <taxon>Pseudomonadati</taxon>
        <taxon>Pseudomonadota</taxon>
        <taxon>Alphaproteobacteria</taxon>
        <taxon>Hyphomicrobiales</taxon>
        <taxon>Phyllobacteriaceae</taxon>
        <taxon>Phyllobacterium</taxon>
    </lineage>
</organism>
<dbReference type="Gene3D" id="1.10.490.110">
    <property type="entry name" value="Uncharacterized conserved protein DUF2267"/>
    <property type="match status" value="1"/>
</dbReference>
<evidence type="ECO:0008006" key="3">
    <source>
        <dbReference type="Google" id="ProtNLM"/>
    </source>
</evidence>
<dbReference type="RefSeq" id="WP_106665077.1">
    <property type="nucleotide sequence ID" value="NZ_PGGM01000007.1"/>
</dbReference>
<comment type="caution">
    <text evidence="1">The sequence shown here is derived from an EMBL/GenBank/DDBJ whole genome shotgun (WGS) entry which is preliminary data.</text>
</comment>
<dbReference type="AlphaFoldDB" id="A0A2P7B9F6"/>
<gene>
    <name evidence="1" type="ORF">CU103_16210</name>
</gene>